<dbReference type="EMBL" id="JBGMDY010000007">
    <property type="protein sequence ID" value="KAL2327765.1"/>
    <property type="molecule type" value="Genomic_DNA"/>
</dbReference>
<accession>A0ABD1LW55</accession>
<reference evidence="1 2" key="1">
    <citation type="submission" date="2024-08" db="EMBL/GenBank/DDBJ databases">
        <title>Insights into the chromosomal genome structure of Flemingia macrophylla.</title>
        <authorList>
            <person name="Ding Y."/>
            <person name="Zhao Y."/>
            <person name="Bi W."/>
            <person name="Wu M."/>
            <person name="Zhao G."/>
            <person name="Gong Y."/>
            <person name="Li W."/>
            <person name="Zhang P."/>
        </authorList>
    </citation>
    <scope>NUCLEOTIDE SEQUENCE [LARGE SCALE GENOMIC DNA]</scope>
    <source>
        <strain evidence="1">DYQJB</strain>
        <tissue evidence="1">Leaf</tissue>
    </source>
</reference>
<gene>
    <name evidence="1" type="ORF">Fmac_021192</name>
</gene>
<dbReference type="AlphaFoldDB" id="A0ABD1LW55"/>
<organism evidence="1 2">
    <name type="scientific">Flemingia macrophylla</name>
    <dbReference type="NCBI Taxonomy" id="520843"/>
    <lineage>
        <taxon>Eukaryota</taxon>
        <taxon>Viridiplantae</taxon>
        <taxon>Streptophyta</taxon>
        <taxon>Embryophyta</taxon>
        <taxon>Tracheophyta</taxon>
        <taxon>Spermatophyta</taxon>
        <taxon>Magnoliopsida</taxon>
        <taxon>eudicotyledons</taxon>
        <taxon>Gunneridae</taxon>
        <taxon>Pentapetalae</taxon>
        <taxon>rosids</taxon>
        <taxon>fabids</taxon>
        <taxon>Fabales</taxon>
        <taxon>Fabaceae</taxon>
        <taxon>Papilionoideae</taxon>
        <taxon>50 kb inversion clade</taxon>
        <taxon>NPAAA clade</taxon>
        <taxon>indigoferoid/millettioid clade</taxon>
        <taxon>Phaseoleae</taxon>
        <taxon>Flemingia</taxon>
    </lineage>
</organism>
<dbReference type="Proteomes" id="UP001603857">
    <property type="component" value="Unassembled WGS sequence"/>
</dbReference>
<protein>
    <submittedName>
        <fullName evidence="1">Uncharacterized protein</fullName>
    </submittedName>
</protein>
<comment type="caution">
    <text evidence="1">The sequence shown here is derived from an EMBL/GenBank/DDBJ whole genome shotgun (WGS) entry which is preliminary data.</text>
</comment>
<keyword evidence="2" id="KW-1185">Reference proteome</keyword>
<evidence type="ECO:0000313" key="1">
    <source>
        <dbReference type="EMBL" id="KAL2327765.1"/>
    </source>
</evidence>
<sequence>MISCVSRTNMLPKPVSSCKQKWKPSVLLTFVPRTSLVFAIVNLASNLALASVLRTLDPDVIALPSSLKGHHRGWCVFVAQAWPVATVIVLRRRRVEGLRLISISRRRDCCVFVAEGSLEVSDLGLRAEYLNPDTLWDRLNDAVNTCLI</sequence>
<proteinExistence type="predicted"/>
<evidence type="ECO:0000313" key="2">
    <source>
        <dbReference type="Proteomes" id="UP001603857"/>
    </source>
</evidence>
<name>A0ABD1LW55_9FABA</name>